<evidence type="ECO:0000256" key="2">
    <source>
        <dbReference type="ARBA" id="ARBA00022801"/>
    </source>
</evidence>
<proteinExistence type="inferred from homology"/>
<keyword evidence="6" id="KW-1185">Reference proteome</keyword>
<dbReference type="GO" id="GO:0016787">
    <property type="term" value="F:hydrolase activity"/>
    <property type="evidence" value="ECO:0007669"/>
    <property type="project" value="UniProtKB-KW"/>
</dbReference>
<comment type="caution">
    <text evidence="5">The sequence shown here is derived from an EMBL/GenBank/DDBJ whole genome shotgun (WGS) entry which is preliminary data.</text>
</comment>
<dbReference type="InterPro" id="IPR019826">
    <property type="entry name" value="Carboxylesterase_B_AS"/>
</dbReference>
<dbReference type="PROSITE" id="PS00122">
    <property type="entry name" value="CARBOXYLESTERASE_B_1"/>
    <property type="match status" value="1"/>
</dbReference>
<reference evidence="5 6" key="1">
    <citation type="submission" date="2019-05" db="EMBL/GenBank/DDBJ databases">
        <title>Sporisorium graminicola CBS 10092 draft sequencing and annotation.</title>
        <authorList>
            <person name="Solano-Gonzalez S."/>
            <person name="Caddick M.X."/>
            <person name="Darby A."/>
        </authorList>
    </citation>
    <scope>NUCLEOTIDE SEQUENCE [LARGE SCALE GENOMIC DNA]</scope>
    <source>
        <strain evidence="5 6">CBS 10092</strain>
    </source>
</reference>
<dbReference type="Pfam" id="PF00135">
    <property type="entry name" value="COesterase"/>
    <property type="match status" value="2"/>
</dbReference>
<name>A0A4U7L1U0_9BASI</name>
<dbReference type="RefSeq" id="XP_029741743.1">
    <property type="nucleotide sequence ID" value="XM_029882142.1"/>
</dbReference>
<dbReference type="Proteomes" id="UP000306050">
    <property type="component" value="Chromosome SGRAM_11"/>
</dbReference>
<feature type="domain" description="Carboxylesterase type B" evidence="4">
    <location>
        <begin position="180"/>
        <end position="364"/>
    </location>
</feature>
<dbReference type="PROSITE" id="PS00941">
    <property type="entry name" value="CARBOXYLESTERASE_B_2"/>
    <property type="match status" value="1"/>
</dbReference>
<dbReference type="KEGG" id="sgra:EX895_001543"/>
<dbReference type="EC" id="3.1.1.-" evidence="3"/>
<evidence type="ECO:0000259" key="4">
    <source>
        <dbReference type="Pfam" id="PF00135"/>
    </source>
</evidence>
<comment type="similarity">
    <text evidence="1 3">Belongs to the type-B carboxylesterase/lipase family.</text>
</comment>
<evidence type="ECO:0000256" key="3">
    <source>
        <dbReference type="RuleBase" id="RU361235"/>
    </source>
</evidence>
<dbReference type="PANTHER" id="PTHR43142:SF6">
    <property type="entry name" value="PUTATIVE (AFU_ORTHOLOGUE AFUA_7G01710)-RELATED"/>
    <property type="match status" value="1"/>
</dbReference>
<accession>A0A4U7L1U0</accession>
<dbReference type="GeneID" id="40724438"/>
<feature type="chain" id="PRO_5021039499" description="Carboxylic ester hydrolase" evidence="3">
    <location>
        <begin position="28"/>
        <end position="697"/>
    </location>
</feature>
<evidence type="ECO:0000256" key="1">
    <source>
        <dbReference type="ARBA" id="ARBA00005964"/>
    </source>
</evidence>
<dbReference type="InterPro" id="IPR029058">
    <property type="entry name" value="AB_hydrolase_fold"/>
</dbReference>
<keyword evidence="2 3" id="KW-0378">Hydrolase</keyword>
<gene>
    <name evidence="5" type="ORF">EX895_001543</name>
</gene>
<evidence type="ECO:0000313" key="6">
    <source>
        <dbReference type="Proteomes" id="UP000306050"/>
    </source>
</evidence>
<keyword evidence="3" id="KW-0732">Signal</keyword>
<dbReference type="Gene3D" id="3.40.50.1820">
    <property type="entry name" value="alpha/beta hydrolase"/>
    <property type="match status" value="2"/>
</dbReference>
<dbReference type="InterPro" id="IPR002018">
    <property type="entry name" value="CarbesteraseB"/>
</dbReference>
<dbReference type="AlphaFoldDB" id="A0A4U7L1U0"/>
<dbReference type="EMBL" id="SRRM01000004">
    <property type="protein sequence ID" value="TKY89758.1"/>
    <property type="molecule type" value="Genomic_DNA"/>
</dbReference>
<dbReference type="SUPFAM" id="SSF53474">
    <property type="entry name" value="alpha/beta-Hydrolases"/>
    <property type="match status" value="1"/>
</dbReference>
<dbReference type="PANTHER" id="PTHR43142">
    <property type="entry name" value="CARBOXYLIC ESTER HYDROLASE"/>
    <property type="match status" value="1"/>
</dbReference>
<protein>
    <recommendedName>
        <fullName evidence="3">Carboxylic ester hydrolase</fullName>
        <ecNumber evidence="3">3.1.1.-</ecNumber>
    </recommendedName>
</protein>
<evidence type="ECO:0000313" key="5">
    <source>
        <dbReference type="EMBL" id="TKY89758.1"/>
    </source>
</evidence>
<feature type="signal peptide" evidence="3">
    <location>
        <begin position="1"/>
        <end position="27"/>
    </location>
</feature>
<dbReference type="OrthoDB" id="408631at2759"/>
<sequence>MKLLKRQWAQLLVSCQLSLLISGDVWGASISTPTLATSVGPVQVLQSNDLSASTQAAGALALLSLDTYQQGATKCASLAEGALPVQLLSSSDLIALQTNLAYLISQKLLGNASFWVDSPGGSCTAINGSTAQLSTVACTSTLYTLCTSTAPMTTDASGQPDDKYSIEVQTQDGWQLTGTRDARSFRFLGIPYADAPVGNLRFSPPQAYSGSKSLGVRTKRDACPQPLTAAGSSTGNDISEDCLFLNIFTPFLPAADNGSLPLKPVGFFIYGGRYYTGSGGLIDYDGQNFASRNDIILVTLNYRLGALGFLATDSILNGNQAIHDQLMALQWVRDHIAAFGGDPNHITIFGQSAGAQSVTALLSSITPNTAEAVGCTTETEAAMVACLRQVPYTSLIANTTAQQVATAVSGAVIGPGYFKGGIGLGLTEYYLPIVGGGDGVIDGQFVDLLSHGTLPNKVPTMFTEVRDEAYLFVDKVAPPLGSSQLTLDLVQLGGYSFLEATAMTISGQFRVNSSASDGVRNELAAMLTQSEFLCPHGYILDNYAKVFPQVWHAVLDKGHPLSDDPDFSPAICNDGYVCHTADLLPIFGTLNVKTKDAVPYYSSDEHLYFQVLNDIWSSFLRTHNPTPSKSYLQLRGSTFSATLNYFYGQSASLPFQPYNTYNDTNILGYDTLLHRPSRWQSQCQGFFDKYGYTFQRV</sequence>
<organism evidence="5 6">
    <name type="scientific">Sporisorium graminicola</name>
    <dbReference type="NCBI Taxonomy" id="280036"/>
    <lineage>
        <taxon>Eukaryota</taxon>
        <taxon>Fungi</taxon>
        <taxon>Dikarya</taxon>
        <taxon>Basidiomycota</taxon>
        <taxon>Ustilaginomycotina</taxon>
        <taxon>Ustilaginomycetes</taxon>
        <taxon>Ustilaginales</taxon>
        <taxon>Ustilaginaceae</taxon>
        <taxon>Sporisorium</taxon>
    </lineage>
</organism>
<dbReference type="InterPro" id="IPR019819">
    <property type="entry name" value="Carboxylesterase_B_CS"/>
</dbReference>
<feature type="domain" description="Carboxylesterase type B" evidence="4">
    <location>
        <begin position="368"/>
        <end position="629"/>
    </location>
</feature>